<gene>
    <name evidence="7" type="ORF">GBA63_11260</name>
</gene>
<dbReference type="Proteomes" id="UP000501452">
    <property type="component" value="Chromosome"/>
</dbReference>
<accession>A0A6G8Q9J7</accession>
<evidence type="ECO:0000313" key="8">
    <source>
        <dbReference type="Proteomes" id="UP000501452"/>
    </source>
</evidence>
<evidence type="ECO:0000256" key="3">
    <source>
        <dbReference type="ARBA" id="ARBA00022692"/>
    </source>
</evidence>
<feature type="transmembrane region" description="Helical" evidence="6">
    <location>
        <begin position="63"/>
        <end position="82"/>
    </location>
</feature>
<keyword evidence="8" id="KW-1185">Reference proteome</keyword>
<evidence type="ECO:0000313" key="7">
    <source>
        <dbReference type="EMBL" id="QIN83155.1"/>
    </source>
</evidence>
<dbReference type="KEGG" id="rub:GBA63_11260"/>
<protein>
    <submittedName>
        <fullName evidence="7">Uncharacterized protein</fullName>
    </submittedName>
</protein>
<dbReference type="RefSeq" id="WP_166176173.1">
    <property type="nucleotide sequence ID" value="NZ_CP045119.1"/>
</dbReference>
<keyword evidence="4 6" id="KW-1133">Transmembrane helix</keyword>
<evidence type="ECO:0000256" key="5">
    <source>
        <dbReference type="ARBA" id="ARBA00023136"/>
    </source>
</evidence>
<evidence type="ECO:0000256" key="4">
    <source>
        <dbReference type="ARBA" id="ARBA00022989"/>
    </source>
</evidence>
<proteinExistence type="predicted"/>
<organism evidence="7 8">
    <name type="scientific">Rubrobacter tropicus</name>
    <dbReference type="NCBI Taxonomy" id="2653851"/>
    <lineage>
        <taxon>Bacteria</taxon>
        <taxon>Bacillati</taxon>
        <taxon>Actinomycetota</taxon>
        <taxon>Rubrobacteria</taxon>
        <taxon>Rubrobacterales</taxon>
        <taxon>Rubrobacteraceae</taxon>
        <taxon>Rubrobacter</taxon>
    </lineage>
</organism>
<feature type="transmembrane region" description="Helical" evidence="6">
    <location>
        <begin position="152"/>
        <end position="173"/>
    </location>
</feature>
<name>A0A6G8Q9J7_9ACTN</name>
<evidence type="ECO:0000256" key="2">
    <source>
        <dbReference type="ARBA" id="ARBA00022475"/>
    </source>
</evidence>
<sequence>MGLRGGLAIFLLTVLLSKDIMAVLGPEFVPGWVVLIVVAAAQLFNSSVGPTQRVLAMTRHQKVLMAATAGSALVGVAASFALVPGYGILGAAAATATAIVLMNAITLLSVRRLLDFWPYDRRYAKPVSAGALAAAAVYLVGLAAPVPQGVQALLVFAPLFLVFYAGLLIVLGLGKSDRQLLAALWAPARRAMRRVARR</sequence>
<dbReference type="EMBL" id="CP045119">
    <property type="protein sequence ID" value="QIN83155.1"/>
    <property type="molecule type" value="Genomic_DNA"/>
</dbReference>
<dbReference type="AlphaFoldDB" id="A0A6G8Q9J7"/>
<feature type="transmembrane region" description="Helical" evidence="6">
    <location>
        <begin position="129"/>
        <end position="146"/>
    </location>
</feature>
<evidence type="ECO:0000256" key="6">
    <source>
        <dbReference type="SAM" id="Phobius"/>
    </source>
</evidence>
<reference evidence="7 8" key="1">
    <citation type="submission" date="2019-10" db="EMBL/GenBank/DDBJ databases">
        <title>Rubrobacter sp nov SCSIO 52090 isolated from a deep-sea sediment in the South China Sea.</title>
        <authorList>
            <person name="Chen R.W."/>
        </authorList>
    </citation>
    <scope>NUCLEOTIDE SEQUENCE [LARGE SCALE GENOMIC DNA]</scope>
    <source>
        <strain evidence="7 8">SCSIO 52909</strain>
    </source>
</reference>
<dbReference type="PANTHER" id="PTHR30250:SF27">
    <property type="entry name" value="POLYSACCHARIDE BIOSYNTHESIS PROTEIN"/>
    <property type="match status" value="1"/>
</dbReference>
<comment type="subcellular location">
    <subcellularLocation>
        <location evidence="1">Cell membrane</location>
        <topology evidence="1">Multi-pass membrane protein</topology>
    </subcellularLocation>
</comment>
<keyword evidence="5 6" id="KW-0472">Membrane</keyword>
<keyword evidence="3 6" id="KW-0812">Transmembrane</keyword>
<evidence type="ECO:0000256" key="1">
    <source>
        <dbReference type="ARBA" id="ARBA00004651"/>
    </source>
</evidence>
<dbReference type="PANTHER" id="PTHR30250">
    <property type="entry name" value="PST FAMILY PREDICTED COLANIC ACID TRANSPORTER"/>
    <property type="match status" value="1"/>
</dbReference>
<feature type="transmembrane region" description="Helical" evidence="6">
    <location>
        <begin position="88"/>
        <end position="108"/>
    </location>
</feature>
<keyword evidence="2" id="KW-1003">Cell membrane</keyword>
<feature type="transmembrane region" description="Helical" evidence="6">
    <location>
        <begin position="32"/>
        <end position="51"/>
    </location>
</feature>
<dbReference type="InterPro" id="IPR050833">
    <property type="entry name" value="Poly_Biosynth_Transport"/>
</dbReference>
<dbReference type="GO" id="GO:0005886">
    <property type="term" value="C:plasma membrane"/>
    <property type="evidence" value="ECO:0007669"/>
    <property type="project" value="UniProtKB-SubCell"/>
</dbReference>